<name>A0A938YTS9_9ARCH</name>
<dbReference type="GO" id="GO:0005886">
    <property type="term" value="C:plasma membrane"/>
    <property type="evidence" value="ECO:0007669"/>
    <property type="project" value="UniProtKB-SubCell"/>
</dbReference>
<evidence type="ECO:0000256" key="6">
    <source>
        <dbReference type="SAM" id="Phobius"/>
    </source>
</evidence>
<proteinExistence type="predicted"/>
<keyword evidence="3 6" id="KW-0812">Transmembrane</keyword>
<organism evidence="8 9">
    <name type="scientific">Candidatus Iainarchaeum sp</name>
    <dbReference type="NCBI Taxonomy" id="3101447"/>
    <lineage>
        <taxon>Archaea</taxon>
        <taxon>Candidatus Iainarchaeota</taxon>
        <taxon>Candidatus Iainarchaeia</taxon>
        <taxon>Candidatus Iainarchaeales</taxon>
        <taxon>Candidatus Iainarchaeaceae</taxon>
        <taxon>Candidatus Iainarchaeum</taxon>
    </lineage>
</organism>
<evidence type="ECO:0000313" key="9">
    <source>
        <dbReference type="Proteomes" id="UP000809243"/>
    </source>
</evidence>
<evidence type="ECO:0000256" key="5">
    <source>
        <dbReference type="ARBA" id="ARBA00023136"/>
    </source>
</evidence>
<evidence type="ECO:0000256" key="3">
    <source>
        <dbReference type="ARBA" id="ARBA00022692"/>
    </source>
</evidence>
<sequence length="83" mass="8885">MIFEAIQVLLLAGIISTAFIALKEKDLLVSVVAMAAMSLLLSAEFYLLQAPDVAIAEAAIGAGLTTVVYITAIKKTSRWEDEK</sequence>
<dbReference type="Proteomes" id="UP000809243">
    <property type="component" value="Unassembled WGS sequence"/>
</dbReference>
<dbReference type="AlphaFoldDB" id="A0A938YTS9"/>
<accession>A0A938YTS9</accession>
<evidence type="ECO:0000256" key="2">
    <source>
        <dbReference type="ARBA" id="ARBA00022475"/>
    </source>
</evidence>
<evidence type="ECO:0000313" key="8">
    <source>
        <dbReference type="EMBL" id="MBN2067019.1"/>
    </source>
</evidence>
<dbReference type="InterPro" id="IPR025383">
    <property type="entry name" value="MrpA_C/MbhD"/>
</dbReference>
<dbReference type="Pfam" id="PF13244">
    <property type="entry name" value="MbhD"/>
    <property type="match status" value="1"/>
</dbReference>
<feature type="domain" description="MrpA C-terminal/MbhD" evidence="7">
    <location>
        <begin position="13"/>
        <end position="78"/>
    </location>
</feature>
<protein>
    <submittedName>
        <fullName evidence="8">DUF4040 domain-containing protein</fullName>
    </submittedName>
</protein>
<feature type="transmembrane region" description="Helical" evidence="6">
    <location>
        <begin position="6"/>
        <end position="22"/>
    </location>
</feature>
<evidence type="ECO:0000256" key="1">
    <source>
        <dbReference type="ARBA" id="ARBA00004651"/>
    </source>
</evidence>
<dbReference type="NCBIfam" id="NF006242">
    <property type="entry name" value="PRK08378.1"/>
    <property type="match status" value="1"/>
</dbReference>
<reference evidence="8" key="1">
    <citation type="submission" date="2021-01" db="EMBL/GenBank/DDBJ databases">
        <title>Active Sulfur Cycling in an Early Earth Analoge.</title>
        <authorList>
            <person name="Hahn C.R."/>
            <person name="Youssef N.H."/>
            <person name="Elshahed M."/>
        </authorList>
    </citation>
    <scope>NUCLEOTIDE SEQUENCE</scope>
    <source>
        <strain evidence="8">Zod_Metabat.1151</strain>
    </source>
</reference>
<comment type="caution">
    <text evidence="8">The sequence shown here is derived from an EMBL/GenBank/DDBJ whole genome shotgun (WGS) entry which is preliminary data.</text>
</comment>
<feature type="transmembrane region" description="Helical" evidence="6">
    <location>
        <begin position="27"/>
        <end position="47"/>
    </location>
</feature>
<comment type="subcellular location">
    <subcellularLocation>
        <location evidence="1">Cell membrane</location>
        <topology evidence="1">Multi-pass membrane protein</topology>
    </subcellularLocation>
</comment>
<keyword evidence="2" id="KW-1003">Cell membrane</keyword>
<feature type="transmembrane region" description="Helical" evidence="6">
    <location>
        <begin position="53"/>
        <end position="73"/>
    </location>
</feature>
<gene>
    <name evidence="8" type="ORF">JW744_00970</name>
</gene>
<evidence type="ECO:0000256" key="4">
    <source>
        <dbReference type="ARBA" id="ARBA00022989"/>
    </source>
</evidence>
<keyword evidence="4 6" id="KW-1133">Transmembrane helix</keyword>
<evidence type="ECO:0000259" key="7">
    <source>
        <dbReference type="Pfam" id="PF13244"/>
    </source>
</evidence>
<keyword evidence="5 6" id="KW-0472">Membrane</keyword>
<dbReference type="EMBL" id="JAFGDB010000015">
    <property type="protein sequence ID" value="MBN2067019.1"/>
    <property type="molecule type" value="Genomic_DNA"/>
</dbReference>